<dbReference type="Pfam" id="PF02801">
    <property type="entry name" value="Ketoacyl-synt_C"/>
    <property type="match status" value="1"/>
</dbReference>
<keyword evidence="2" id="KW-0597">Phosphoprotein</keyword>
<keyword evidence="1" id="KW-0596">Phosphopantetheine</keyword>
<dbReference type="Gene3D" id="1.10.1200.10">
    <property type="entry name" value="ACP-like"/>
    <property type="match status" value="1"/>
</dbReference>
<dbReference type="InterPro" id="IPR014043">
    <property type="entry name" value="Acyl_transferase_dom"/>
</dbReference>
<dbReference type="InterPro" id="IPR014031">
    <property type="entry name" value="Ketoacyl_synth_C"/>
</dbReference>
<dbReference type="SMART" id="SM00826">
    <property type="entry name" value="PKS_DH"/>
    <property type="match status" value="1"/>
</dbReference>
<proteinExistence type="predicted"/>
<protein>
    <submittedName>
        <fullName evidence="9">Polyketide synthase</fullName>
    </submittedName>
</protein>
<evidence type="ECO:0000256" key="2">
    <source>
        <dbReference type="ARBA" id="ARBA00022553"/>
    </source>
</evidence>
<dbReference type="InterPro" id="IPR020841">
    <property type="entry name" value="PKS_Beta-ketoAc_synthase_dom"/>
</dbReference>
<dbReference type="InterPro" id="IPR016036">
    <property type="entry name" value="Malonyl_transacylase_ACP-bd"/>
</dbReference>
<evidence type="ECO:0000256" key="4">
    <source>
        <dbReference type="ARBA" id="ARBA00023268"/>
    </source>
</evidence>
<dbReference type="EMBL" id="FWEW01003471">
    <property type="protein sequence ID" value="SLM39185.1"/>
    <property type="molecule type" value="Genomic_DNA"/>
</dbReference>
<dbReference type="InterPro" id="IPR036736">
    <property type="entry name" value="ACP-like_sf"/>
</dbReference>
<dbReference type="PROSITE" id="PS50075">
    <property type="entry name" value="CARRIER"/>
    <property type="match status" value="1"/>
</dbReference>
<dbReference type="GO" id="GO:0031177">
    <property type="term" value="F:phosphopantetheine binding"/>
    <property type="evidence" value="ECO:0007669"/>
    <property type="project" value="InterPro"/>
</dbReference>
<dbReference type="SMART" id="SM00825">
    <property type="entry name" value="PKS_KS"/>
    <property type="match status" value="1"/>
</dbReference>
<dbReference type="InterPro" id="IPR020807">
    <property type="entry name" value="PKS_DH"/>
</dbReference>
<dbReference type="CDD" id="cd00833">
    <property type="entry name" value="PKS"/>
    <property type="match status" value="1"/>
</dbReference>
<dbReference type="Gene3D" id="3.40.366.10">
    <property type="entry name" value="Malonyl-Coenzyme A Acyl Carrier Protein, domain 2"/>
    <property type="match status" value="1"/>
</dbReference>
<evidence type="ECO:0000256" key="3">
    <source>
        <dbReference type="ARBA" id="ARBA00022679"/>
    </source>
</evidence>
<dbReference type="Pfam" id="PF21089">
    <property type="entry name" value="PKS_DH_N"/>
    <property type="match status" value="1"/>
</dbReference>
<evidence type="ECO:0000256" key="5">
    <source>
        <dbReference type="PROSITE-ProRule" id="PRU01363"/>
    </source>
</evidence>
<dbReference type="InterPro" id="IPR020806">
    <property type="entry name" value="PKS_PP-bd"/>
</dbReference>
<dbReference type="GO" id="GO:0044550">
    <property type="term" value="P:secondary metabolite biosynthetic process"/>
    <property type="evidence" value="ECO:0007669"/>
    <property type="project" value="TreeGrafter"/>
</dbReference>
<evidence type="ECO:0000313" key="10">
    <source>
        <dbReference type="Proteomes" id="UP000192927"/>
    </source>
</evidence>
<dbReference type="PROSITE" id="PS00606">
    <property type="entry name" value="KS3_1"/>
    <property type="match status" value="1"/>
</dbReference>
<dbReference type="InterPro" id="IPR036291">
    <property type="entry name" value="NAD(P)-bd_dom_sf"/>
</dbReference>
<dbReference type="InterPro" id="IPR042104">
    <property type="entry name" value="PKS_dehydratase_sf"/>
</dbReference>
<dbReference type="PANTHER" id="PTHR43775">
    <property type="entry name" value="FATTY ACID SYNTHASE"/>
    <property type="match status" value="1"/>
</dbReference>
<dbReference type="Pfam" id="PF00698">
    <property type="entry name" value="Acyl_transf_1"/>
    <property type="match status" value="1"/>
</dbReference>
<dbReference type="SUPFAM" id="SSF51735">
    <property type="entry name" value="NAD(P)-binding Rossmann-fold domains"/>
    <property type="match status" value="1"/>
</dbReference>
<dbReference type="SMART" id="SM00823">
    <property type="entry name" value="PKS_PP"/>
    <property type="match status" value="1"/>
</dbReference>
<dbReference type="SMART" id="SM00827">
    <property type="entry name" value="PKS_AT"/>
    <property type="match status" value="1"/>
</dbReference>
<dbReference type="InterPro" id="IPR013968">
    <property type="entry name" value="PKS_KR"/>
</dbReference>
<dbReference type="InterPro" id="IPR018201">
    <property type="entry name" value="Ketoacyl_synth_AS"/>
</dbReference>
<dbReference type="PROSITE" id="PS52004">
    <property type="entry name" value="KS3_2"/>
    <property type="match status" value="1"/>
</dbReference>
<dbReference type="InterPro" id="IPR001227">
    <property type="entry name" value="Ac_transferase_dom_sf"/>
</dbReference>
<reference evidence="10" key="1">
    <citation type="submission" date="2017-03" db="EMBL/GenBank/DDBJ databases">
        <authorList>
            <person name="Sharma R."/>
            <person name="Thines M."/>
        </authorList>
    </citation>
    <scope>NUCLEOTIDE SEQUENCE [LARGE SCALE GENOMIC DNA]</scope>
</reference>
<dbReference type="InterPro" id="IPR016039">
    <property type="entry name" value="Thiolase-like"/>
</dbReference>
<dbReference type="GO" id="GO:0004315">
    <property type="term" value="F:3-oxoacyl-[acyl-carrier-protein] synthase activity"/>
    <property type="evidence" value="ECO:0007669"/>
    <property type="project" value="InterPro"/>
</dbReference>
<dbReference type="SUPFAM" id="SSF53901">
    <property type="entry name" value="Thiolase-like"/>
    <property type="match status" value="1"/>
</dbReference>
<feature type="domain" description="Ketosynthase family 3 (KS3)" evidence="7">
    <location>
        <begin position="7"/>
        <end position="430"/>
    </location>
</feature>
<keyword evidence="4" id="KW-0511">Multifunctional enzyme</keyword>
<dbReference type="Gene3D" id="3.40.47.10">
    <property type="match status" value="1"/>
</dbReference>
<dbReference type="InterPro" id="IPR016035">
    <property type="entry name" value="Acyl_Trfase/lysoPLipase"/>
</dbReference>
<dbReference type="Proteomes" id="UP000192927">
    <property type="component" value="Unassembled WGS sequence"/>
</dbReference>
<dbReference type="SUPFAM" id="SSF47336">
    <property type="entry name" value="ACP-like"/>
    <property type="match status" value="1"/>
</dbReference>
<name>A0A1W5D814_9LECA</name>
<dbReference type="SUPFAM" id="SSF55048">
    <property type="entry name" value="Probable ACP-binding domain of malonyl-CoA ACP transacylase"/>
    <property type="match status" value="1"/>
</dbReference>
<dbReference type="GO" id="GO:0006633">
    <property type="term" value="P:fatty acid biosynthetic process"/>
    <property type="evidence" value="ECO:0007669"/>
    <property type="project" value="InterPro"/>
</dbReference>
<accession>A0A1W5D814</accession>
<feature type="region of interest" description="N-terminal hotdog fold" evidence="5">
    <location>
        <begin position="918"/>
        <end position="1053"/>
    </location>
</feature>
<evidence type="ECO:0000313" key="9">
    <source>
        <dbReference type="EMBL" id="SLM39185.1"/>
    </source>
</evidence>
<dbReference type="InterPro" id="IPR014030">
    <property type="entry name" value="Ketoacyl_synth_N"/>
</dbReference>
<keyword evidence="3" id="KW-0808">Transferase</keyword>
<feature type="domain" description="PKS/mFAS DH" evidence="8">
    <location>
        <begin position="918"/>
        <end position="1200"/>
    </location>
</feature>
<dbReference type="Pfam" id="PF16197">
    <property type="entry name" value="KAsynt_C_assoc"/>
    <property type="match status" value="1"/>
</dbReference>
<evidence type="ECO:0000259" key="6">
    <source>
        <dbReference type="PROSITE" id="PS50075"/>
    </source>
</evidence>
<evidence type="ECO:0000259" key="8">
    <source>
        <dbReference type="PROSITE" id="PS52019"/>
    </source>
</evidence>
<feature type="region of interest" description="C-terminal hotdog fold" evidence="5">
    <location>
        <begin position="1067"/>
        <end position="1200"/>
    </location>
</feature>
<dbReference type="GO" id="GO:0004312">
    <property type="term" value="F:fatty acid synthase activity"/>
    <property type="evidence" value="ECO:0007669"/>
    <property type="project" value="TreeGrafter"/>
</dbReference>
<dbReference type="SUPFAM" id="SSF52151">
    <property type="entry name" value="FabD/lysophospholipase-like"/>
    <property type="match status" value="1"/>
</dbReference>
<comment type="caution">
    <text evidence="5">Lacks conserved residue(s) required for the propagation of feature annotation.</text>
</comment>
<dbReference type="InterPro" id="IPR057326">
    <property type="entry name" value="KR_dom"/>
</dbReference>
<evidence type="ECO:0000259" key="7">
    <source>
        <dbReference type="PROSITE" id="PS52004"/>
    </source>
</evidence>
<dbReference type="PROSITE" id="PS52019">
    <property type="entry name" value="PKS_MFAS_DH"/>
    <property type="match status" value="1"/>
</dbReference>
<dbReference type="Pfam" id="PF00550">
    <property type="entry name" value="PP-binding"/>
    <property type="match status" value="1"/>
</dbReference>
<dbReference type="SMART" id="SM00822">
    <property type="entry name" value="PKS_KR"/>
    <property type="match status" value="1"/>
</dbReference>
<keyword evidence="10" id="KW-1185">Reference proteome</keyword>
<evidence type="ECO:0000256" key="1">
    <source>
        <dbReference type="ARBA" id="ARBA00022450"/>
    </source>
</evidence>
<feature type="domain" description="Carrier" evidence="6">
    <location>
        <begin position="2106"/>
        <end position="2183"/>
    </location>
</feature>
<dbReference type="InterPro" id="IPR032821">
    <property type="entry name" value="PKS_assoc"/>
</dbReference>
<dbReference type="InterPro" id="IPR049900">
    <property type="entry name" value="PKS_mFAS_DH"/>
</dbReference>
<dbReference type="Gene3D" id="3.40.50.720">
    <property type="entry name" value="NAD(P)-binding Rossmann-like Domain"/>
    <property type="match status" value="1"/>
</dbReference>
<dbReference type="InterPro" id="IPR050091">
    <property type="entry name" value="PKS_NRPS_Biosynth_Enz"/>
</dbReference>
<sequence>MTQISCHDDVAVIGMACRVAGANSPSELWDLLASSKDVQSQITRFNAEGFYHPEGAPRKGLTNVKNAYMMDDTVIDKFDNSFFHTTSPEAIAIDPQQRMLLEIAYEAVENAGIPLENFVGTDTAVYAGMEGCDYHSVLARDIDATPRYLATGTATFMAANRLSYFFDLSGPSLSVDSACSSTMVALHQAVRSLQTDETSMALVCGAKLILTPDMFMPSSELGFLSASGRCRSFDAAGDGYGRGEGVLALLMKPLKKALADNDPIRAVIKGTRLNQDGRTQGITLPSTDAQRENMEALYDKLDLSPNEIQYVEAHGTGTAAGDPLEFAAINTVYGSIQRDQPLVVGSIKSNVGHLEACAALAGIIKTVQCLERGKIPSQMHFINPNPKIDFQNVHIPIQMMDWPTSSDRVRRAAVNSFGAGGTNGHAILEAFPPAPSETREASRPLLYKVSAADESALKRLSSKYAEYVEKGRPGLYDLAYTLLSRRSRLMKSIFFTASTRNEVIQSLKAEVPKIYTKGSEFVGEVVFLFTGQGAQWAQMGRTLIGQSPLFKAVLHECERILASLPDKPAWSLMEELSKTSEVSNVHQSTYSQPLCTALQLGLVVLWKSWGLVANSVLGHSSGEIAAAYAAGILSLRDAIVIAYYRGLCLGSIAPNSSDSGSKGGMCAVGLGVESAQALLEKFGNRVQLAAINSPTSCTLSGNWEAVEEVIDICKKSGTFCRALRVDMAYHSYHMLPIAPRYEKALVDAKISPLKSTGKCAMFSSVTGRKVISEDCSPSYWKQNMVSTVRFAPALMELLKFHPETSIIVEIGPHPALKGPTQETLRTLDKDFIAYNHSLCRGKNDLEALLDGVAAMIARGVPMETANVNGQEIVDGLQCTYKQGSVLKDLPSYQWDHSASFWSESRVSRNVRHRKFPRHQLLGSRYWEDIPSSPSWRNHLMLKEVPWLMELKREGTIMMPSVLFLLMALEAARQLQTLAEPNARSLHLFDIRFEDPLPLEALNAIDSTIEMHLHARQTKEINRCQFEILSIISDDPSSSTRHCSGKFEWIKCPPEVPHPADLEITHDPSLLQKSQILGQNLFAKLKVLEIGPEGSTGQFDGLADHQEHYYIDPLVLISILQLPTVSVLERSLPTMSMISSIESVAVSEGSYDSRVGQFTVEVRPTYSGGAQSTIDVNLGNAAIVFSNMHFGVDHLIEQAPALKSLYFKPVMLPDISTLAGSEPISLPECLELLTHKWPMSDIGISLKSDENVKTILMSLSGARPTERPRFRSIHILGKAVKPSPERVRVVDDFDAVAKFHMLFLDDPLRLGQIKNHLRSKSLLCVRGIPESSLSESFKMAFQVTGFKEDDWTLWQLNAMSTEPRPETCGNAIVFACPDQPISSIESLSAAKCVPLLRDRVREFCGQNNGKRYDAVVIDSINKSIITTWAGADLVLWLQELLVSANSIIWVTQQSSRNPYTNVAGTLLRTLQSEQPTLQVTWLSFGDTEEKSVVQASIASAYSTLNQGENDVRIEVNDSQRRILRYLPDDGLSAATGLILPMAVTDSIAGKNYELALSAAHQPVILASHIDVLREREHDKVKVSVEASVIDIEDLVAFNGTDKGLSAAGLGTFFAGRVISETDSEFRYESQVVGWQKGAHCNQLEVSPPCLRICDRTTTAAIAAAEFAAIATALCIVDGVARARAGDTFKVNFGGSVKEAIQRTVTDFGATVIESQGDAVADFVIDFAESGSLLVNKAPIQVEKYIESQRGSIRISQAWEANSGFASSLQLFELPDYREAFQAARQEPYSTVLVHLNVNDVRQSVAVYRKAKQILASDGAYIVIGGLGGLGRYVCSWMVANGAKRIVAISRNGLSSQEAEDTFAAINASDASMEAIQADACDREAMAAAIAKIRLAGPIKGVINMAMLLGDAPMAVMTGGQWDRALRLKIDSSWILHEETLKDPLDIFIMFSSIASVLGNRNQGGYNVGNTFLNALASYRRSLGLTAISIALGAMTDIGVLHDLGRQDLLPTLSRSGLSPLRKEDLAKIMEAAVLESHRSERSLIVTGLEMFERVDGKLMGSQDQTQLYWTELPEFSHLQAHRLSEAKEGHGAMLSLREQLQNSSERDAHAVLLEAFLAFLSQLLGFNRESFHPALPLAMYGLDSLSAVSCQYWFYRELGVDVSVAEVFNAPTISHLVALACGKLAPTKLAAEGKGGLPG</sequence>
<dbReference type="Pfam" id="PF00109">
    <property type="entry name" value="ketoacyl-synt"/>
    <property type="match status" value="1"/>
</dbReference>
<dbReference type="Pfam" id="PF08659">
    <property type="entry name" value="KR"/>
    <property type="match status" value="1"/>
</dbReference>
<dbReference type="Gene3D" id="3.10.129.110">
    <property type="entry name" value="Polyketide synthase dehydratase"/>
    <property type="match status" value="1"/>
</dbReference>
<dbReference type="InterPro" id="IPR049552">
    <property type="entry name" value="PKS_DH_N"/>
</dbReference>
<organism evidence="9 10">
    <name type="scientific">Lasallia pustulata</name>
    <dbReference type="NCBI Taxonomy" id="136370"/>
    <lineage>
        <taxon>Eukaryota</taxon>
        <taxon>Fungi</taxon>
        <taxon>Dikarya</taxon>
        <taxon>Ascomycota</taxon>
        <taxon>Pezizomycotina</taxon>
        <taxon>Lecanoromycetes</taxon>
        <taxon>OSLEUM clade</taxon>
        <taxon>Umbilicariomycetidae</taxon>
        <taxon>Umbilicariales</taxon>
        <taxon>Umbilicariaceae</taxon>
        <taxon>Lasallia</taxon>
    </lineage>
</organism>
<dbReference type="PANTHER" id="PTHR43775:SF37">
    <property type="entry name" value="SI:DKEY-61P9.11"/>
    <property type="match status" value="1"/>
</dbReference>
<dbReference type="InterPro" id="IPR009081">
    <property type="entry name" value="PP-bd_ACP"/>
</dbReference>